<evidence type="ECO:0000256" key="5">
    <source>
        <dbReference type="ARBA" id="ARBA00023136"/>
    </source>
</evidence>
<gene>
    <name evidence="8" type="ORF">THAOC_32489</name>
</gene>
<dbReference type="AlphaFoldDB" id="K0RPV1"/>
<reference evidence="8 9" key="1">
    <citation type="journal article" date="2012" name="Genome Biol.">
        <title>Genome and low-iron response of an oceanic diatom adapted to chronic iron limitation.</title>
        <authorList>
            <person name="Lommer M."/>
            <person name="Specht M."/>
            <person name="Roy A.S."/>
            <person name="Kraemer L."/>
            <person name="Andreson R."/>
            <person name="Gutowska M.A."/>
            <person name="Wolf J."/>
            <person name="Bergner S.V."/>
            <person name="Schilhabel M.B."/>
            <person name="Klostermeier U.C."/>
            <person name="Beiko R.G."/>
            <person name="Rosenstiel P."/>
            <person name="Hippler M."/>
            <person name="Laroche J."/>
        </authorList>
    </citation>
    <scope>NUCLEOTIDE SEQUENCE [LARGE SCALE GENOMIC DNA]</scope>
    <source>
        <strain evidence="8 9">CCMP1005</strain>
    </source>
</reference>
<keyword evidence="9" id="KW-1185">Reference proteome</keyword>
<dbReference type="PANTHER" id="PTHR23157">
    <property type="entry name" value="GRIP AND COILED-COIL DOMAIN-CONTAINING PROTEIN 1"/>
    <property type="match status" value="1"/>
</dbReference>
<evidence type="ECO:0000313" key="9">
    <source>
        <dbReference type="Proteomes" id="UP000266841"/>
    </source>
</evidence>
<feature type="coiled-coil region" evidence="6">
    <location>
        <begin position="17"/>
        <end position="72"/>
    </location>
</feature>
<evidence type="ECO:0000259" key="7">
    <source>
        <dbReference type="PROSITE" id="PS50913"/>
    </source>
</evidence>
<dbReference type="Pfam" id="PF01465">
    <property type="entry name" value="GRIP"/>
    <property type="match status" value="1"/>
</dbReference>
<keyword evidence="5" id="KW-0472">Membrane</keyword>
<dbReference type="PROSITE" id="PS50913">
    <property type="entry name" value="GRIP"/>
    <property type="match status" value="1"/>
</dbReference>
<dbReference type="OrthoDB" id="1926336at2759"/>
<name>K0RPV1_THAOC</name>
<organism evidence="8 9">
    <name type="scientific">Thalassiosira oceanica</name>
    <name type="common">Marine diatom</name>
    <dbReference type="NCBI Taxonomy" id="159749"/>
    <lineage>
        <taxon>Eukaryota</taxon>
        <taxon>Sar</taxon>
        <taxon>Stramenopiles</taxon>
        <taxon>Ochrophyta</taxon>
        <taxon>Bacillariophyta</taxon>
        <taxon>Coscinodiscophyceae</taxon>
        <taxon>Thalassiosirophycidae</taxon>
        <taxon>Thalassiosirales</taxon>
        <taxon>Thalassiosiraceae</taxon>
        <taxon>Thalassiosira</taxon>
    </lineage>
</organism>
<dbReference type="InterPro" id="IPR051952">
    <property type="entry name" value="Golgi-autophagy_related"/>
</dbReference>
<dbReference type="SMART" id="SM00755">
    <property type="entry name" value="Grip"/>
    <property type="match status" value="1"/>
</dbReference>
<evidence type="ECO:0000256" key="2">
    <source>
        <dbReference type="ARBA" id="ARBA00004496"/>
    </source>
</evidence>
<evidence type="ECO:0000256" key="1">
    <source>
        <dbReference type="ARBA" id="ARBA00004184"/>
    </source>
</evidence>
<protein>
    <recommendedName>
        <fullName evidence="7">GRIP domain-containing protein</fullName>
    </recommendedName>
</protein>
<keyword evidence="4 6" id="KW-0175">Coiled coil</keyword>
<dbReference type="PANTHER" id="PTHR23157:SF25">
    <property type="entry name" value="GRIP AND COILED-COIL DOMAIN-CONTAINING PROTEIN 1"/>
    <property type="match status" value="1"/>
</dbReference>
<dbReference type="Gene3D" id="1.10.220.60">
    <property type="entry name" value="GRIP domain"/>
    <property type="match status" value="1"/>
</dbReference>
<dbReference type="eggNOG" id="ENOG502SDET">
    <property type="taxonomic scope" value="Eukaryota"/>
</dbReference>
<proteinExistence type="predicted"/>
<evidence type="ECO:0000256" key="4">
    <source>
        <dbReference type="ARBA" id="ARBA00023054"/>
    </source>
</evidence>
<dbReference type="EMBL" id="AGNL01045529">
    <property type="protein sequence ID" value="EJK48692.1"/>
    <property type="molecule type" value="Genomic_DNA"/>
</dbReference>
<comment type="subcellular location">
    <subcellularLocation>
        <location evidence="2">Cytoplasm</location>
    </subcellularLocation>
    <subcellularLocation>
        <location evidence="1">Endomembrane system</location>
        <topology evidence="1">Peripheral membrane protein</topology>
    </subcellularLocation>
</comment>
<keyword evidence="3" id="KW-0963">Cytoplasm</keyword>
<dbReference type="Proteomes" id="UP000266841">
    <property type="component" value="Unassembled WGS sequence"/>
</dbReference>
<feature type="domain" description="GRIP" evidence="7">
    <location>
        <begin position="86"/>
        <end position="136"/>
    </location>
</feature>
<sequence length="162" mass="18057">MTWSNGHGNDSTPLFFAIEKQNELNTARNEINRLANMLGDAESAKQEALDAMKEMWNKMEEANARLERYEKLGIEDSMGVPAVNTGNDSVVNLEYLKNVMLSFLTAKTLADRRKLVPVVSTVLCLTPEEHDQAINSVEQNAGLTGVATSFWENIESKAHQLM</sequence>
<evidence type="ECO:0000313" key="8">
    <source>
        <dbReference type="EMBL" id="EJK48692.1"/>
    </source>
</evidence>
<accession>K0RPV1</accession>
<dbReference type="InterPro" id="IPR000237">
    <property type="entry name" value="GRIP_dom"/>
</dbReference>
<evidence type="ECO:0000256" key="6">
    <source>
        <dbReference type="SAM" id="Coils"/>
    </source>
</evidence>
<evidence type="ECO:0000256" key="3">
    <source>
        <dbReference type="ARBA" id="ARBA00022490"/>
    </source>
</evidence>
<comment type="caution">
    <text evidence="8">The sequence shown here is derived from an EMBL/GenBank/DDBJ whole genome shotgun (WGS) entry which is preliminary data.</text>
</comment>
<dbReference type="GO" id="GO:0005794">
    <property type="term" value="C:Golgi apparatus"/>
    <property type="evidence" value="ECO:0007669"/>
    <property type="project" value="TreeGrafter"/>
</dbReference>